<feature type="region of interest" description="Disordered" evidence="1">
    <location>
        <begin position="127"/>
        <end position="191"/>
    </location>
</feature>
<dbReference type="Gramene" id="GBG72469">
    <property type="protein sequence ID" value="GBG72469"/>
    <property type="gene ID" value="CBR_g12043"/>
</dbReference>
<dbReference type="Proteomes" id="UP000265515">
    <property type="component" value="Unassembled WGS sequence"/>
</dbReference>
<protein>
    <submittedName>
        <fullName evidence="2">Uncharacterized protein</fullName>
    </submittedName>
</protein>
<accession>A0A388KR09</accession>
<name>A0A388KR09_CHABU</name>
<evidence type="ECO:0000313" key="2">
    <source>
        <dbReference type="EMBL" id="GBG72469.1"/>
    </source>
</evidence>
<keyword evidence="3" id="KW-1185">Reference proteome</keyword>
<evidence type="ECO:0000256" key="1">
    <source>
        <dbReference type="SAM" id="MobiDB-lite"/>
    </source>
</evidence>
<dbReference type="AlphaFoldDB" id="A0A388KR09"/>
<dbReference type="EMBL" id="BFEA01000166">
    <property type="protein sequence ID" value="GBG72469.1"/>
    <property type="molecule type" value="Genomic_DNA"/>
</dbReference>
<sequence>MQPSEARALIGEGGSMSVSRLKKLVEGSLEITGEFNPIFDAFNALADIAGAYFISLQSVERILEKMPGIGNITEEDRQSLSALLDAGPGGSISITSFYQLGRFQPAGTGGGVSPALLRANVDAAPSSALGSNAAQPVRTGTGANRRRSSLQSPPQSASGINQQGPKVKIVEDQVTAPKTKVGQSRASFVSS</sequence>
<feature type="compositionally biased region" description="Polar residues" evidence="1">
    <location>
        <begin position="181"/>
        <end position="191"/>
    </location>
</feature>
<evidence type="ECO:0000313" key="3">
    <source>
        <dbReference type="Proteomes" id="UP000265515"/>
    </source>
</evidence>
<proteinExistence type="predicted"/>
<comment type="caution">
    <text evidence="2">The sequence shown here is derived from an EMBL/GenBank/DDBJ whole genome shotgun (WGS) entry which is preliminary data.</text>
</comment>
<feature type="compositionally biased region" description="Low complexity" evidence="1">
    <location>
        <begin position="149"/>
        <end position="158"/>
    </location>
</feature>
<gene>
    <name evidence="2" type="ORF">CBR_g12043</name>
</gene>
<organism evidence="2 3">
    <name type="scientific">Chara braunii</name>
    <name type="common">Braun's stonewort</name>
    <dbReference type="NCBI Taxonomy" id="69332"/>
    <lineage>
        <taxon>Eukaryota</taxon>
        <taxon>Viridiplantae</taxon>
        <taxon>Streptophyta</taxon>
        <taxon>Charophyceae</taxon>
        <taxon>Charales</taxon>
        <taxon>Characeae</taxon>
        <taxon>Chara</taxon>
    </lineage>
</organism>
<reference evidence="2 3" key="1">
    <citation type="journal article" date="2018" name="Cell">
        <title>The Chara Genome: Secondary Complexity and Implications for Plant Terrestrialization.</title>
        <authorList>
            <person name="Nishiyama T."/>
            <person name="Sakayama H."/>
            <person name="Vries J.D."/>
            <person name="Buschmann H."/>
            <person name="Saint-Marcoux D."/>
            <person name="Ullrich K.K."/>
            <person name="Haas F.B."/>
            <person name="Vanderstraeten L."/>
            <person name="Becker D."/>
            <person name="Lang D."/>
            <person name="Vosolsobe S."/>
            <person name="Rombauts S."/>
            <person name="Wilhelmsson P.K.I."/>
            <person name="Janitza P."/>
            <person name="Kern R."/>
            <person name="Heyl A."/>
            <person name="Rumpler F."/>
            <person name="Villalobos L.I.A.C."/>
            <person name="Clay J.M."/>
            <person name="Skokan R."/>
            <person name="Toyoda A."/>
            <person name="Suzuki Y."/>
            <person name="Kagoshima H."/>
            <person name="Schijlen E."/>
            <person name="Tajeshwar N."/>
            <person name="Catarino B."/>
            <person name="Hetherington A.J."/>
            <person name="Saltykova A."/>
            <person name="Bonnot C."/>
            <person name="Breuninger H."/>
            <person name="Symeonidi A."/>
            <person name="Radhakrishnan G.V."/>
            <person name="Van Nieuwerburgh F."/>
            <person name="Deforce D."/>
            <person name="Chang C."/>
            <person name="Karol K.G."/>
            <person name="Hedrich R."/>
            <person name="Ulvskov P."/>
            <person name="Glockner G."/>
            <person name="Delwiche C.F."/>
            <person name="Petrasek J."/>
            <person name="Van de Peer Y."/>
            <person name="Friml J."/>
            <person name="Beilby M."/>
            <person name="Dolan L."/>
            <person name="Kohara Y."/>
            <person name="Sugano S."/>
            <person name="Fujiyama A."/>
            <person name="Delaux P.-M."/>
            <person name="Quint M."/>
            <person name="TheiBen G."/>
            <person name="Hagemann M."/>
            <person name="Harholt J."/>
            <person name="Dunand C."/>
            <person name="Zachgo S."/>
            <person name="Langdale J."/>
            <person name="Maumus F."/>
            <person name="Straeten D.V.D."/>
            <person name="Gould S.B."/>
            <person name="Rensing S.A."/>
        </authorList>
    </citation>
    <scope>NUCLEOTIDE SEQUENCE [LARGE SCALE GENOMIC DNA]</scope>
    <source>
        <strain evidence="2 3">S276</strain>
    </source>
</reference>